<protein>
    <submittedName>
        <fullName evidence="2">Catechol 2,3-dioxygenase-like lactoylglutathione lyase family enzyme</fullName>
    </submittedName>
</protein>
<dbReference type="InterPro" id="IPR037523">
    <property type="entry name" value="VOC_core"/>
</dbReference>
<dbReference type="SUPFAM" id="SSF54593">
    <property type="entry name" value="Glyoxalase/Bleomycin resistance protein/Dihydroxybiphenyl dioxygenase"/>
    <property type="match status" value="1"/>
</dbReference>
<feature type="domain" description="VOC" evidence="1">
    <location>
        <begin position="6"/>
        <end position="130"/>
    </location>
</feature>
<proteinExistence type="predicted"/>
<dbReference type="InterPro" id="IPR004360">
    <property type="entry name" value="Glyas_Fos-R_dOase_dom"/>
</dbReference>
<dbReference type="GO" id="GO:0051213">
    <property type="term" value="F:dioxygenase activity"/>
    <property type="evidence" value="ECO:0007669"/>
    <property type="project" value="UniProtKB-KW"/>
</dbReference>
<gene>
    <name evidence="2" type="ORF">C8N45_10433</name>
</gene>
<keyword evidence="3" id="KW-1185">Reference proteome</keyword>
<dbReference type="CDD" id="cd07253">
    <property type="entry name" value="GLOD5"/>
    <property type="match status" value="1"/>
</dbReference>
<dbReference type="GO" id="GO:0016829">
    <property type="term" value="F:lyase activity"/>
    <property type="evidence" value="ECO:0007669"/>
    <property type="project" value="UniProtKB-KW"/>
</dbReference>
<evidence type="ECO:0000313" key="2">
    <source>
        <dbReference type="EMBL" id="PUB15413.1"/>
    </source>
</evidence>
<comment type="caution">
    <text evidence="2">The sequence shown here is derived from an EMBL/GenBank/DDBJ whole genome shotgun (WGS) entry which is preliminary data.</text>
</comment>
<dbReference type="PROSITE" id="PS51819">
    <property type="entry name" value="VOC"/>
    <property type="match status" value="1"/>
</dbReference>
<evidence type="ECO:0000313" key="3">
    <source>
        <dbReference type="Proteomes" id="UP000244523"/>
    </source>
</evidence>
<dbReference type="InterPro" id="IPR050383">
    <property type="entry name" value="GlyoxalaseI/FosfomycinResist"/>
</dbReference>
<dbReference type="Gene3D" id="3.10.180.10">
    <property type="entry name" value="2,3-Dihydroxybiphenyl 1,2-Dioxygenase, domain 1"/>
    <property type="match status" value="1"/>
</dbReference>
<dbReference type="Pfam" id="PF00903">
    <property type="entry name" value="Glyoxalase"/>
    <property type="match status" value="1"/>
</dbReference>
<name>A0A2T6KI69_9RHOB</name>
<dbReference type="RefSeq" id="WP_108386109.1">
    <property type="nucleotide sequence ID" value="NZ_QBUD01000004.1"/>
</dbReference>
<dbReference type="InterPro" id="IPR029068">
    <property type="entry name" value="Glyas_Bleomycin-R_OHBP_Dase"/>
</dbReference>
<keyword evidence="2" id="KW-0223">Dioxygenase</keyword>
<dbReference type="Proteomes" id="UP000244523">
    <property type="component" value="Unassembled WGS sequence"/>
</dbReference>
<dbReference type="PANTHER" id="PTHR21366">
    <property type="entry name" value="GLYOXALASE FAMILY PROTEIN"/>
    <property type="match status" value="1"/>
</dbReference>
<keyword evidence="2" id="KW-0560">Oxidoreductase</keyword>
<keyword evidence="2" id="KW-0456">Lyase</keyword>
<dbReference type="AlphaFoldDB" id="A0A2T6KI69"/>
<dbReference type="OrthoDB" id="9812656at2"/>
<evidence type="ECO:0000259" key="1">
    <source>
        <dbReference type="PROSITE" id="PS51819"/>
    </source>
</evidence>
<reference evidence="2 3" key="1">
    <citation type="submission" date="2018-04" db="EMBL/GenBank/DDBJ databases">
        <title>Genomic Encyclopedia of Archaeal and Bacterial Type Strains, Phase II (KMG-II): from individual species to whole genera.</title>
        <authorList>
            <person name="Goeker M."/>
        </authorList>
    </citation>
    <scope>NUCLEOTIDE SEQUENCE [LARGE SCALE GENOMIC DNA]</scope>
    <source>
        <strain evidence="2 3">DSM 29955</strain>
    </source>
</reference>
<dbReference type="EMBL" id="QBUD01000004">
    <property type="protein sequence ID" value="PUB15413.1"/>
    <property type="molecule type" value="Genomic_DNA"/>
</dbReference>
<sequence length="131" mass="14111">MPQLTRLDHLVLTVSDIETTVAFYRDVLGMTLVAFRPGDGSVRWAMTFGDQKINLHPAASPFEPKAECARPGTADLCFLSPAPLGEWQTHLAACHVEIKGGPVPRTGATGPILSIYIRDPDGNLIEISNSA</sequence>
<dbReference type="PANTHER" id="PTHR21366:SF14">
    <property type="entry name" value="GLYOXALASE DOMAIN-CONTAINING PROTEIN 5"/>
    <property type="match status" value="1"/>
</dbReference>
<organism evidence="2 3">
    <name type="scientific">Yoonia sediminilitoris</name>
    <dbReference type="NCBI Taxonomy" id="1286148"/>
    <lineage>
        <taxon>Bacteria</taxon>
        <taxon>Pseudomonadati</taxon>
        <taxon>Pseudomonadota</taxon>
        <taxon>Alphaproteobacteria</taxon>
        <taxon>Rhodobacterales</taxon>
        <taxon>Paracoccaceae</taxon>
        <taxon>Yoonia</taxon>
    </lineage>
</organism>
<accession>A0A2T6KI69</accession>